<dbReference type="InterPro" id="IPR058512">
    <property type="entry name" value="DUF8199"/>
</dbReference>
<organism evidence="1">
    <name type="scientific">Salinimicrobium catena</name>
    <dbReference type="NCBI Taxonomy" id="390640"/>
    <lineage>
        <taxon>Bacteria</taxon>
        <taxon>Pseudomonadati</taxon>
        <taxon>Bacteroidota</taxon>
        <taxon>Flavobacteriia</taxon>
        <taxon>Flavobacteriales</taxon>
        <taxon>Flavobacteriaceae</taxon>
        <taxon>Salinimicrobium</taxon>
    </lineage>
</organism>
<accession>A0A7C2R482</accession>
<dbReference type="Pfam" id="PF26622">
    <property type="entry name" value="DUF8199"/>
    <property type="match status" value="1"/>
</dbReference>
<dbReference type="Proteomes" id="UP000885753">
    <property type="component" value="Unassembled WGS sequence"/>
</dbReference>
<sequence>MKKVSLHTFSIAMAILVIFSTMSFTVEKHYCGKSLVGHAIFSSAEKCKSETHSCGVEGMGHMNMKKDSCCSNQTECIKGQDELNLNSVSFDLEPQSFQMPGSFSMIDLVQVFHPGVISYPPYEPPQLVYDIQILCQVFTI</sequence>
<evidence type="ECO:0000313" key="1">
    <source>
        <dbReference type="EMBL" id="HER40673.1"/>
    </source>
</evidence>
<dbReference type="EMBL" id="DSEE01000409">
    <property type="protein sequence ID" value="HER40673.1"/>
    <property type="molecule type" value="Genomic_DNA"/>
</dbReference>
<dbReference type="NCBIfam" id="NF047658">
    <property type="entry name" value="HYC_CC_PP"/>
    <property type="match status" value="1"/>
</dbReference>
<comment type="caution">
    <text evidence="1">The sequence shown here is derived from an EMBL/GenBank/DDBJ whole genome shotgun (WGS) entry which is preliminary data.</text>
</comment>
<reference evidence="1" key="1">
    <citation type="journal article" date="2020" name="mSystems">
        <title>Genome- and Community-Level Interaction Insights into Carbon Utilization and Element Cycling Functions of Hydrothermarchaeota in Hydrothermal Sediment.</title>
        <authorList>
            <person name="Zhou Z."/>
            <person name="Liu Y."/>
            <person name="Xu W."/>
            <person name="Pan J."/>
            <person name="Luo Z.H."/>
            <person name="Li M."/>
        </authorList>
    </citation>
    <scope>NUCLEOTIDE SEQUENCE [LARGE SCALE GENOMIC DNA]</scope>
    <source>
        <strain evidence="1">SpSt-1235</strain>
    </source>
</reference>
<dbReference type="InterPro" id="IPR058060">
    <property type="entry name" value="HYC_CC_PP"/>
</dbReference>
<proteinExistence type="predicted"/>
<dbReference type="AlphaFoldDB" id="A0A7C2R482"/>
<gene>
    <name evidence="1" type="ORF">ENO10_05585</name>
</gene>
<protein>
    <submittedName>
        <fullName evidence="1">Uncharacterized protein</fullName>
    </submittedName>
</protein>
<name>A0A7C2R482_9FLAO</name>